<protein>
    <submittedName>
        <fullName evidence="1">Uncharacterized protein</fullName>
    </submittedName>
</protein>
<dbReference type="EMBL" id="AUPC02000025">
    <property type="protein sequence ID" value="POG79434.1"/>
    <property type="molecule type" value="Genomic_DNA"/>
</dbReference>
<proteinExistence type="predicted"/>
<evidence type="ECO:0000313" key="2">
    <source>
        <dbReference type="Proteomes" id="UP000018888"/>
    </source>
</evidence>
<name>A0A2P4QP85_RHIID</name>
<evidence type="ECO:0000313" key="1">
    <source>
        <dbReference type="EMBL" id="POG79434.1"/>
    </source>
</evidence>
<sequence>MVQNGICKINRTWNYKGKTTCHSSPTRCTCWTVLAFCRTKRAIGSTIESTNLRNCCNL</sequence>
<dbReference type="Proteomes" id="UP000018888">
    <property type="component" value="Unassembled WGS sequence"/>
</dbReference>
<accession>A0A2P4QP85</accession>
<comment type="caution">
    <text evidence="1">The sequence shown here is derived from an EMBL/GenBank/DDBJ whole genome shotgun (WGS) entry which is preliminary data.</text>
</comment>
<keyword evidence="2" id="KW-1185">Reference proteome</keyword>
<reference evidence="1 2" key="1">
    <citation type="journal article" date="2013" name="Proc. Natl. Acad. Sci. U.S.A.">
        <title>Genome of an arbuscular mycorrhizal fungus provides insight into the oldest plant symbiosis.</title>
        <authorList>
            <person name="Tisserant E."/>
            <person name="Malbreil M."/>
            <person name="Kuo A."/>
            <person name="Kohler A."/>
            <person name="Symeonidi A."/>
            <person name="Balestrini R."/>
            <person name="Charron P."/>
            <person name="Duensing N."/>
            <person name="Frei Dit Frey N."/>
            <person name="Gianinazzi-Pearson V."/>
            <person name="Gilbert L.B."/>
            <person name="Handa Y."/>
            <person name="Herr J.R."/>
            <person name="Hijri M."/>
            <person name="Koul R."/>
            <person name="Kawaguchi M."/>
            <person name="Krajinski F."/>
            <person name="Lammers P.J."/>
            <person name="Masclaux F.G."/>
            <person name="Murat C."/>
            <person name="Morin E."/>
            <person name="Ndikumana S."/>
            <person name="Pagni M."/>
            <person name="Petitpierre D."/>
            <person name="Requena N."/>
            <person name="Rosikiewicz P."/>
            <person name="Riley R."/>
            <person name="Saito K."/>
            <person name="San Clemente H."/>
            <person name="Shapiro H."/>
            <person name="van Tuinen D."/>
            <person name="Becard G."/>
            <person name="Bonfante P."/>
            <person name="Paszkowski U."/>
            <person name="Shachar-Hill Y.Y."/>
            <person name="Tuskan G.A."/>
            <person name="Young P.W."/>
            <person name="Sanders I.R."/>
            <person name="Henrissat B."/>
            <person name="Rensing S.A."/>
            <person name="Grigoriev I.V."/>
            <person name="Corradi N."/>
            <person name="Roux C."/>
            <person name="Martin F."/>
        </authorList>
    </citation>
    <scope>NUCLEOTIDE SEQUENCE [LARGE SCALE GENOMIC DNA]</scope>
    <source>
        <strain evidence="1 2">DAOM 197198</strain>
    </source>
</reference>
<organism evidence="1 2">
    <name type="scientific">Rhizophagus irregularis (strain DAOM 181602 / DAOM 197198 / MUCL 43194)</name>
    <name type="common">Arbuscular mycorrhizal fungus</name>
    <name type="synonym">Glomus intraradices</name>
    <dbReference type="NCBI Taxonomy" id="747089"/>
    <lineage>
        <taxon>Eukaryota</taxon>
        <taxon>Fungi</taxon>
        <taxon>Fungi incertae sedis</taxon>
        <taxon>Mucoromycota</taxon>
        <taxon>Glomeromycotina</taxon>
        <taxon>Glomeromycetes</taxon>
        <taxon>Glomerales</taxon>
        <taxon>Glomeraceae</taxon>
        <taxon>Rhizophagus</taxon>
    </lineage>
</organism>
<reference evidence="1 2" key="2">
    <citation type="journal article" date="2018" name="New Phytol.">
        <title>High intraspecific genome diversity in the model arbuscular mycorrhizal symbiont Rhizophagus irregularis.</title>
        <authorList>
            <person name="Chen E.C.H."/>
            <person name="Morin E."/>
            <person name="Beaudet D."/>
            <person name="Noel J."/>
            <person name="Yildirir G."/>
            <person name="Ndikumana S."/>
            <person name="Charron P."/>
            <person name="St-Onge C."/>
            <person name="Giorgi J."/>
            <person name="Kruger M."/>
            <person name="Marton T."/>
            <person name="Ropars J."/>
            <person name="Grigoriev I.V."/>
            <person name="Hainaut M."/>
            <person name="Henrissat B."/>
            <person name="Roux C."/>
            <person name="Martin F."/>
            <person name="Corradi N."/>
        </authorList>
    </citation>
    <scope>NUCLEOTIDE SEQUENCE [LARGE SCALE GENOMIC DNA]</scope>
    <source>
        <strain evidence="1 2">DAOM 197198</strain>
    </source>
</reference>
<dbReference type="AlphaFoldDB" id="A0A2P4QP85"/>
<gene>
    <name evidence="1" type="ORF">GLOIN_2v1527749</name>
</gene>